<feature type="transmembrane region" description="Helical" evidence="1">
    <location>
        <begin position="66"/>
        <end position="85"/>
    </location>
</feature>
<keyword evidence="1" id="KW-0812">Transmembrane</keyword>
<name>W7CNJ4_9LIST</name>
<keyword evidence="1" id="KW-1133">Transmembrane helix</keyword>
<proteinExistence type="predicted"/>
<sequence length="127" mass="13614">MRFIVTFLATLVQFIVLAFISYIILFDGSLLLGLIMSVLISAPVVFIGATAAELYYGLRHGKPGHFVGYGAAYGFVVALLLASILQLSIPMIILTCGLGVIFVGALGLTFFYIRGANPGNARKKRQA</sequence>
<keyword evidence="3" id="KW-1185">Reference proteome</keyword>
<feature type="transmembrane region" description="Helical" evidence="1">
    <location>
        <begin position="91"/>
        <end position="113"/>
    </location>
</feature>
<evidence type="ECO:0000313" key="3">
    <source>
        <dbReference type="Proteomes" id="UP000019243"/>
    </source>
</evidence>
<gene>
    <name evidence="2" type="ORF">BCAMP_08741</name>
</gene>
<comment type="caution">
    <text evidence="2">The sequence shown here is derived from an EMBL/GenBank/DDBJ whole genome shotgun (WGS) entry which is preliminary data.</text>
</comment>
<organism evidence="2 3">
    <name type="scientific">Brochothrix campestris FSL F6-1037</name>
    <dbReference type="NCBI Taxonomy" id="1265861"/>
    <lineage>
        <taxon>Bacteria</taxon>
        <taxon>Bacillati</taxon>
        <taxon>Bacillota</taxon>
        <taxon>Bacilli</taxon>
        <taxon>Bacillales</taxon>
        <taxon>Listeriaceae</taxon>
        <taxon>Brochothrix</taxon>
    </lineage>
</organism>
<feature type="transmembrane region" description="Helical" evidence="1">
    <location>
        <begin position="7"/>
        <end position="25"/>
    </location>
</feature>
<feature type="transmembrane region" description="Helical" evidence="1">
    <location>
        <begin position="31"/>
        <end position="54"/>
    </location>
</feature>
<dbReference type="STRING" id="1265861.BCAMP_08741"/>
<dbReference type="EMBL" id="AODH01000035">
    <property type="protein sequence ID" value="EUJ38627.1"/>
    <property type="molecule type" value="Genomic_DNA"/>
</dbReference>
<protein>
    <submittedName>
        <fullName evidence="2">Uncharacterized protein</fullName>
    </submittedName>
</protein>
<accession>W7CNJ4</accession>
<evidence type="ECO:0000313" key="2">
    <source>
        <dbReference type="EMBL" id="EUJ38627.1"/>
    </source>
</evidence>
<dbReference type="AlphaFoldDB" id="W7CNJ4"/>
<reference evidence="2 3" key="1">
    <citation type="submission" date="2012-12" db="EMBL/GenBank/DDBJ databases">
        <title>Novel taxa of Listeriaceae from agricultural environments in the United States.</title>
        <authorList>
            <person name="den Bakker H.C."/>
            <person name="Allred A."/>
            <person name="Warchocki S."/>
            <person name="Wright E.M."/>
            <person name="Burrell A."/>
            <person name="Nightingale K.K."/>
            <person name="Kephart D."/>
            <person name="Wiedmann M."/>
        </authorList>
    </citation>
    <scope>NUCLEOTIDE SEQUENCE [LARGE SCALE GENOMIC DNA]</scope>
    <source>
        <strain evidence="2 3">FSL F6-1037</strain>
    </source>
</reference>
<dbReference type="Proteomes" id="UP000019243">
    <property type="component" value="Unassembled WGS sequence"/>
</dbReference>
<keyword evidence="1" id="KW-0472">Membrane</keyword>
<evidence type="ECO:0000256" key="1">
    <source>
        <dbReference type="SAM" id="Phobius"/>
    </source>
</evidence>
<dbReference type="RefSeq" id="WP_035314930.1">
    <property type="nucleotide sequence ID" value="NZ_AODH01000035.1"/>
</dbReference>